<dbReference type="STRING" id="1324352.OK18_15795"/>
<dbReference type="OrthoDB" id="9780430at2"/>
<dbReference type="KEGG" id="cgn:OK18_15795"/>
<dbReference type="AlphaFoldDB" id="A0A0G3M3X4"/>
<sequence length="75" mass="8405">MIGFKNLYQNEEPLLSGNVWNVQSAKAYEKAGYITLKNSGVKRITSGAFLTRPVYGDLEKAGEMITDNNNFNLLF</sequence>
<name>A0A0G3M3X4_CHRGL</name>
<dbReference type="PATRIC" id="fig|1324352.5.peg.3293"/>
<protein>
    <submittedName>
        <fullName evidence="1">Uncharacterized protein</fullName>
    </submittedName>
</protein>
<proteinExistence type="predicted"/>
<reference evidence="1 2" key="1">
    <citation type="submission" date="2014-11" db="EMBL/GenBank/DDBJ databases">
        <authorList>
            <person name="Park G.-S."/>
            <person name="Hong S.-J."/>
            <person name="Jung B.K."/>
            <person name="Khan A.R."/>
            <person name="Kwak Y."/>
            <person name="Shin J.-H."/>
        </authorList>
    </citation>
    <scope>NUCLEOTIDE SEQUENCE [LARGE SCALE GENOMIC DNA]</scope>
    <source>
        <strain evidence="1 2">DSM 27622</strain>
    </source>
</reference>
<accession>A0A0G3M3X4</accession>
<gene>
    <name evidence="1" type="ORF">OK18_15795</name>
</gene>
<dbReference type="EMBL" id="CP009928">
    <property type="protein sequence ID" value="AKK73876.1"/>
    <property type="molecule type" value="Genomic_DNA"/>
</dbReference>
<organism evidence="1 2">
    <name type="scientific">Chryseobacterium gallinarum</name>
    <dbReference type="NCBI Taxonomy" id="1324352"/>
    <lineage>
        <taxon>Bacteria</taxon>
        <taxon>Pseudomonadati</taxon>
        <taxon>Bacteroidota</taxon>
        <taxon>Flavobacteriia</taxon>
        <taxon>Flavobacteriales</taxon>
        <taxon>Weeksellaceae</taxon>
        <taxon>Chryseobacterium group</taxon>
        <taxon>Chryseobacterium</taxon>
    </lineage>
</organism>
<dbReference type="Proteomes" id="UP000035213">
    <property type="component" value="Chromosome"/>
</dbReference>
<evidence type="ECO:0000313" key="2">
    <source>
        <dbReference type="Proteomes" id="UP000035213"/>
    </source>
</evidence>
<dbReference type="RefSeq" id="WP_050021299.1">
    <property type="nucleotide sequence ID" value="NZ_CP009928.1"/>
</dbReference>
<evidence type="ECO:0000313" key="1">
    <source>
        <dbReference type="EMBL" id="AKK73876.1"/>
    </source>
</evidence>